<evidence type="ECO:0000313" key="3">
    <source>
        <dbReference type="WBParaSite" id="jg16833"/>
    </source>
</evidence>
<dbReference type="FunFam" id="1.20.1270.280:FF:000004">
    <property type="entry name" value="Cytoplasmic dynein heavy chain 2"/>
    <property type="match status" value="1"/>
</dbReference>
<dbReference type="PANTHER" id="PTHR45703">
    <property type="entry name" value="DYNEIN HEAVY CHAIN"/>
    <property type="match status" value="1"/>
</dbReference>
<dbReference type="Gene3D" id="1.20.1270.280">
    <property type="match status" value="1"/>
</dbReference>
<dbReference type="WBParaSite" id="jg16833">
    <property type="protein sequence ID" value="jg16833"/>
    <property type="gene ID" value="jg16833"/>
</dbReference>
<keyword evidence="2" id="KW-1185">Reference proteome</keyword>
<reference evidence="3" key="1">
    <citation type="submission" date="2022-11" db="UniProtKB">
        <authorList>
            <consortium name="WormBaseParasite"/>
        </authorList>
    </citation>
    <scope>IDENTIFICATION</scope>
</reference>
<protein>
    <submittedName>
        <fullName evidence="3">Dynein heavy chain C-terminal domain-containing protein</fullName>
    </submittedName>
</protein>
<dbReference type="GO" id="GO:0007018">
    <property type="term" value="P:microtubule-based movement"/>
    <property type="evidence" value="ECO:0007669"/>
    <property type="project" value="InterPro"/>
</dbReference>
<dbReference type="GO" id="GO:0051959">
    <property type="term" value="F:dynein light intermediate chain binding"/>
    <property type="evidence" value="ECO:0007669"/>
    <property type="project" value="InterPro"/>
</dbReference>
<dbReference type="InterPro" id="IPR043160">
    <property type="entry name" value="Dynein_C_barrel"/>
</dbReference>
<dbReference type="Pfam" id="PF18199">
    <property type="entry name" value="Dynein_C"/>
    <property type="match status" value="1"/>
</dbReference>
<accession>A0A915D910</accession>
<proteinExistence type="predicted"/>
<dbReference type="Proteomes" id="UP000887574">
    <property type="component" value="Unplaced"/>
</dbReference>
<evidence type="ECO:0000259" key="1">
    <source>
        <dbReference type="Pfam" id="PF18199"/>
    </source>
</evidence>
<dbReference type="InterPro" id="IPR026983">
    <property type="entry name" value="DHC"/>
</dbReference>
<dbReference type="Gene3D" id="3.10.490.20">
    <property type="match status" value="1"/>
</dbReference>
<dbReference type="PANTHER" id="PTHR45703:SF36">
    <property type="entry name" value="DYNEIN HEAVY CHAIN, CYTOPLASMIC"/>
    <property type="match status" value="1"/>
</dbReference>
<dbReference type="GO" id="GO:0045505">
    <property type="term" value="F:dynein intermediate chain binding"/>
    <property type="evidence" value="ECO:0007669"/>
    <property type="project" value="InterPro"/>
</dbReference>
<feature type="domain" description="Dynein heavy chain C-terminal" evidence="1">
    <location>
        <begin position="7"/>
        <end position="256"/>
    </location>
</feature>
<dbReference type="AlphaFoldDB" id="A0A915D910"/>
<dbReference type="GO" id="GO:0030286">
    <property type="term" value="C:dynein complex"/>
    <property type="evidence" value="ECO:0007669"/>
    <property type="project" value="InterPro"/>
</dbReference>
<sequence>MLTLSGHCQTWLQILPEKLLRLKRTKENIKDPLFRFFEREINLGGVLLSDVRSDLKDILAVCRGELKQNNHLRSLTTSLNKGQVPTSWIRYTTPKTMTSIEWMNDFSKRMKQFSKLAESKNLRSEEVWLGGVFSPEAYITATRQLIAQANGWSLEQLHLHVSVEEVSQGSDKFIVKGLRLIGAACKSPNLISLTDDVHTDMERVHFSWNKEAKYKRLVSLPVYLYSNRANLLFCLDFVPTSFDGSLLNERGVAIVCNSTFS</sequence>
<name>A0A915D910_9BILA</name>
<dbReference type="FunFam" id="3.10.490.20:FF:000004">
    <property type="entry name" value="Cytoplasmic dynein heavy chain 2"/>
    <property type="match status" value="1"/>
</dbReference>
<dbReference type="InterPro" id="IPR041228">
    <property type="entry name" value="Dynein_C"/>
</dbReference>
<evidence type="ECO:0000313" key="2">
    <source>
        <dbReference type="Proteomes" id="UP000887574"/>
    </source>
</evidence>
<organism evidence="2 3">
    <name type="scientific">Ditylenchus dipsaci</name>
    <dbReference type="NCBI Taxonomy" id="166011"/>
    <lineage>
        <taxon>Eukaryota</taxon>
        <taxon>Metazoa</taxon>
        <taxon>Ecdysozoa</taxon>
        <taxon>Nematoda</taxon>
        <taxon>Chromadorea</taxon>
        <taxon>Rhabditida</taxon>
        <taxon>Tylenchina</taxon>
        <taxon>Tylenchomorpha</taxon>
        <taxon>Sphaerularioidea</taxon>
        <taxon>Anguinidae</taxon>
        <taxon>Anguininae</taxon>
        <taxon>Ditylenchus</taxon>
    </lineage>
</organism>